<dbReference type="SUPFAM" id="SSF55486">
    <property type="entry name" value="Metalloproteases ('zincins'), catalytic domain"/>
    <property type="match status" value="1"/>
</dbReference>
<dbReference type="GO" id="GO:0051536">
    <property type="term" value="F:iron-sulfur cluster binding"/>
    <property type="evidence" value="ECO:0007669"/>
    <property type="project" value="UniProtKB-KW"/>
</dbReference>
<organism evidence="4 5">
    <name type="scientific">Alkalidesulfovibrio alkalitolerans DSM 16529</name>
    <dbReference type="NCBI Taxonomy" id="1121439"/>
    <lineage>
        <taxon>Bacteria</taxon>
        <taxon>Pseudomonadati</taxon>
        <taxon>Thermodesulfobacteriota</taxon>
        <taxon>Desulfovibrionia</taxon>
        <taxon>Desulfovibrionales</taxon>
        <taxon>Desulfovibrionaceae</taxon>
        <taxon>Alkalidesulfovibrio</taxon>
    </lineage>
</organism>
<evidence type="ECO:0000313" key="4">
    <source>
        <dbReference type="EMBL" id="EPR30590.1"/>
    </source>
</evidence>
<dbReference type="EMBL" id="ATHI01000031">
    <property type="protein sequence ID" value="EPR30590.1"/>
    <property type="molecule type" value="Genomic_DNA"/>
</dbReference>
<dbReference type="GO" id="GO:0008237">
    <property type="term" value="F:metallopeptidase activity"/>
    <property type="evidence" value="ECO:0007669"/>
    <property type="project" value="InterPro"/>
</dbReference>
<dbReference type="InterPro" id="IPR027268">
    <property type="entry name" value="Peptidase_M4/M1_CTD_sf"/>
</dbReference>
<dbReference type="Pfam" id="PF01433">
    <property type="entry name" value="Peptidase_M1"/>
    <property type="match status" value="1"/>
</dbReference>
<evidence type="ECO:0000259" key="3">
    <source>
        <dbReference type="Pfam" id="PF01433"/>
    </source>
</evidence>
<evidence type="ECO:0000256" key="2">
    <source>
        <dbReference type="SAM" id="SignalP"/>
    </source>
</evidence>
<dbReference type="PANTHER" id="PTHR45726">
    <property type="entry name" value="LEUKOTRIENE A-4 HYDROLASE"/>
    <property type="match status" value="1"/>
</dbReference>
<name>S7T249_9BACT</name>
<keyword evidence="1" id="KW-0411">Iron-sulfur</keyword>
<sequence>MKGAQIVHRRLTLTMAAMVASVSLAAALFVAPGARADVLSVDHELSVRLFPDQRRLEAVAELLLRLEDEHVVLARLARQAEVREVLIDGRRVSHSLRNGVLAVTVPGEKRTGLIRMRVTYAARFDDPFEERPLSMDNPGQGVQGAIVSHGAFLLAGSGWYPEVEAESRVFRIEVRAPRGMYAVTQGALVGHEDQGGESVSRWEASRPVGGLALAAGRYTVGRVRSGQIDVLAYFTAENRDLMERYLDASGRHLELYEDLFGPYPFEKFAVVENFFPTGYGFPSFTVLGGAVLRLPFIPDTSLMHEIAHCWWGNGVLVDMAQGNWSEGLATYVADYLARERESPEAGREYRLGVLRDYATLAAGERDFPLSAFVSRTSPASQVVGYGKGMFVFHMVRRHIGDEAFWEALRLVARERMFRTATWDDFREAFCRISGWDEARSRAFFAQWIDRAGAPGLSLVSGGYSSEGEGFAVRAEIVQGRPTYSLSLPVAVETKAGRTEKVVAMQGEKSRVAITTVDRPVRLLVDPGADVFKLLSADEIPPTVNSVRGARRLVTIMGRSLPDGWRDVCDTLLAALGRSAQPPIREDQADAYLGRGENVLFCGAPETAAWRARLSRLPKGLSVFASGFEVEGLGAGRAADTLFAVFPGPDRDGTFTAGLFVTREAKEQDVVEAVRRIPHYGKSGYVAFGGGVNVFKGTFEPKASPLVVEFEDVP</sequence>
<feature type="signal peptide" evidence="2">
    <location>
        <begin position="1"/>
        <end position="36"/>
    </location>
</feature>
<keyword evidence="4" id="KW-0031">Aminopeptidase</keyword>
<evidence type="ECO:0000313" key="5">
    <source>
        <dbReference type="Proteomes" id="UP000014975"/>
    </source>
</evidence>
<keyword evidence="5" id="KW-1185">Reference proteome</keyword>
<comment type="caution">
    <text evidence="4">The sequence shown here is derived from an EMBL/GenBank/DDBJ whole genome shotgun (WGS) entry which is preliminary data.</text>
</comment>
<protein>
    <submittedName>
        <fullName evidence="4">Peptidase M1, membrane alanine aminopeptidase</fullName>
    </submittedName>
</protein>
<dbReference type="InterPro" id="IPR006311">
    <property type="entry name" value="TAT_signal"/>
</dbReference>
<dbReference type="AlphaFoldDB" id="S7T249"/>
<dbReference type="InterPro" id="IPR014782">
    <property type="entry name" value="Peptidase_M1_dom"/>
</dbReference>
<gene>
    <name evidence="4" type="ORF">dsat_1312</name>
</gene>
<dbReference type="GO" id="GO:0008270">
    <property type="term" value="F:zinc ion binding"/>
    <property type="evidence" value="ECO:0007669"/>
    <property type="project" value="InterPro"/>
</dbReference>
<dbReference type="PROSITE" id="PS51318">
    <property type="entry name" value="TAT"/>
    <property type="match status" value="1"/>
</dbReference>
<dbReference type="Proteomes" id="UP000014975">
    <property type="component" value="Unassembled WGS sequence"/>
</dbReference>
<evidence type="ECO:0000256" key="1">
    <source>
        <dbReference type="ARBA" id="ARBA00023014"/>
    </source>
</evidence>
<dbReference type="PATRIC" id="fig|1121439.3.peg.2694"/>
<dbReference type="STRING" id="1121439.dsat_1312"/>
<keyword evidence="4" id="KW-0645">Protease</keyword>
<dbReference type="eggNOG" id="COG0308">
    <property type="taxonomic scope" value="Bacteria"/>
</dbReference>
<keyword evidence="4" id="KW-0378">Hydrolase</keyword>
<dbReference type="InterPro" id="IPR034015">
    <property type="entry name" value="M1_LTA4H"/>
</dbReference>
<dbReference type="Gene3D" id="1.10.390.10">
    <property type="entry name" value="Neutral Protease Domain 2"/>
    <property type="match status" value="1"/>
</dbReference>
<dbReference type="RefSeq" id="WP_020888009.1">
    <property type="nucleotide sequence ID" value="NZ_ATHI01000031.1"/>
</dbReference>
<proteinExistence type="predicted"/>
<keyword evidence="2" id="KW-0732">Signal</keyword>
<keyword evidence="1" id="KW-0479">Metal-binding</keyword>
<feature type="chain" id="PRO_5004544355" evidence="2">
    <location>
        <begin position="37"/>
        <end position="713"/>
    </location>
</feature>
<reference evidence="4 5" key="1">
    <citation type="journal article" date="2013" name="Genome Announc.">
        <title>Draft genome sequences for three mercury-methylating, sulfate-reducing bacteria.</title>
        <authorList>
            <person name="Brown S.D."/>
            <person name="Hurt R.A.Jr."/>
            <person name="Gilmour C.C."/>
            <person name="Elias D.A."/>
        </authorList>
    </citation>
    <scope>NUCLEOTIDE SEQUENCE [LARGE SCALE GENOMIC DNA]</scope>
    <source>
        <strain evidence="4 5">DSM 16529</strain>
    </source>
</reference>
<feature type="domain" description="Peptidase M1 membrane alanine aminopeptidase" evidence="3">
    <location>
        <begin position="303"/>
        <end position="434"/>
    </location>
</feature>
<keyword evidence="1" id="KW-0408">Iron</keyword>
<accession>S7T249</accession>
<dbReference type="GO" id="GO:0004177">
    <property type="term" value="F:aminopeptidase activity"/>
    <property type="evidence" value="ECO:0007669"/>
    <property type="project" value="UniProtKB-KW"/>
</dbReference>
<dbReference type="PANTHER" id="PTHR45726:SF3">
    <property type="entry name" value="LEUKOTRIENE A-4 HYDROLASE"/>
    <property type="match status" value="1"/>
</dbReference>